<proteinExistence type="predicted"/>
<feature type="transmembrane region" description="Helical" evidence="1">
    <location>
        <begin position="87"/>
        <end position="107"/>
    </location>
</feature>
<keyword evidence="3" id="KW-1185">Reference proteome</keyword>
<dbReference type="Proteomes" id="UP001604335">
    <property type="component" value="Unassembled WGS sequence"/>
</dbReference>
<evidence type="ECO:0000313" key="2">
    <source>
        <dbReference type="EMBL" id="MFG3818165.1"/>
    </source>
</evidence>
<dbReference type="Gene3D" id="3.30.565.10">
    <property type="entry name" value="Histidine kinase-like ATPase, C-terminal domain"/>
    <property type="match status" value="1"/>
</dbReference>
<dbReference type="SUPFAM" id="SSF55874">
    <property type="entry name" value="ATPase domain of HSP90 chaperone/DNA topoisomerase II/histidine kinase"/>
    <property type="match status" value="1"/>
</dbReference>
<protein>
    <submittedName>
        <fullName evidence="2">Uncharacterized protein</fullName>
    </submittedName>
</protein>
<feature type="transmembrane region" description="Helical" evidence="1">
    <location>
        <begin position="146"/>
        <end position="164"/>
    </location>
</feature>
<dbReference type="InterPro" id="IPR036890">
    <property type="entry name" value="HATPase_C_sf"/>
</dbReference>
<organism evidence="2 3">
    <name type="scientific">Limnothrix redekei LRLZ20PSL1</name>
    <dbReference type="NCBI Taxonomy" id="3112953"/>
    <lineage>
        <taxon>Bacteria</taxon>
        <taxon>Bacillati</taxon>
        <taxon>Cyanobacteriota</taxon>
        <taxon>Cyanophyceae</taxon>
        <taxon>Pseudanabaenales</taxon>
        <taxon>Pseudanabaenaceae</taxon>
        <taxon>Limnothrix</taxon>
    </lineage>
</organism>
<feature type="transmembrane region" description="Helical" evidence="1">
    <location>
        <begin position="114"/>
        <end position="134"/>
    </location>
</feature>
<gene>
    <name evidence="2" type="ORF">VPK24_11010</name>
</gene>
<feature type="transmembrane region" description="Helical" evidence="1">
    <location>
        <begin position="59"/>
        <end position="81"/>
    </location>
</feature>
<evidence type="ECO:0000313" key="3">
    <source>
        <dbReference type="Proteomes" id="UP001604335"/>
    </source>
</evidence>
<evidence type="ECO:0000256" key="1">
    <source>
        <dbReference type="SAM" id="Phobius"/>
    </source>
</evidence>
<accession>A0ABW7CDF0</accession>
<keyword evidence="1" id="KW-0812">Transmembrane</keyword>
<sequence length="435" mass="49045">MATLAAAAIGAAITTVLHRWDVQPHWMNLIAPPALSTSCLGLLVYLARQPHQLQRVIRWGLISGIFCVVLPSWVFTIEAFGSPNVTLVGTLPPITSALFLLTTLMLITLRPHNLLRWSVVSWVAIAAPILGYLITHPSELISARGLDLLISLGPAMAVQIMLIFSYGKLQRMVSCLYAERFHYYDQIIERQTIRQDAIEQVFHQIHNGPLQSLTLLMREIQQEAIPTTQLMQRLGELNTEIRVIGQNLSDRACFDRAFNQPASPSAPLEPTMADHWLRLGEGSLIDLDRPLHYLLYEVYSLTLKRSLPHFKTIRVKVRNFSPCEPEQLTLELKRDICLWLEEALCNVGKHAQAATRILVIGECQGDRYHLKVQDNGPGMTSSKIRQGTQQAQRLADRLQGEFRRMNLPEAGYCCELAWPLERSPSLSSDPVRSRP</sequence>
<keyword evidence="1" id="KW-1133">Transmembrane helix</keyword>
<keyword evidence="1" id="KW-0472">Membrane</keyword>
<dbReference type="EMBL" id="JAZAQF010000060">
    <property type="protein sequence ID" value="MFG3818165.1"/>
    <property type="molecule type" value="Genomic_DNA"/>
</dbReference>
<comment type="caution">
    <text evidence="2">The sequence shown here is derived from an EMBL/GenBank/DDBJ whole genome shotgun (WGS) entry which is preliminary data.</text>
</comment>
<feature type="transmembrane region" description="Helical" evidence="1">
    <location>
        <begin position="29"/>
        <end position="47"/>
    </location>
</feature>
<reference evidence="3" key="1">
    <citation type="journal article" date="2024" name="Algal Res.">
        <title>Biochemical, toxicological and genomic investigation of a high-biomass producing Limnothrix strain isolated from Italian shallow drinking water reservoir.</title>
        <authorList>
            <person name="Simonazzi M."/>
            <person name="Shishido T.K."/>
            <person name="Delbaje E."/>
            <person name="Wahlsten M."/>
            <person name="Fewer D.P."/>
            <person name="Sivonen K."/>
            <person name="Pezzolesi L."/>
            <person name="Pistocchi R."/>
        </authorList>
    </citation>
    <scope>NUCLEOTIDE SEQUENCE [LARGE SCALE GENOMIC DNA]</scope>
    <source>
        <strain evidence="3">LRLZ20PSL1</strain>
    </source>
</reference>
<name>A0ABW7CDF0_9CYAN</name>